<dbReference type="InterPro" id="IPR017896">
    <property type="entry name" value="4Fe4S_Fe-S-bd"/>
</dbReference>
<evidence type="ECO:0000313" key="6">
    <source>
        <dbReference type="Proteomes" id="UP000279994"/>
    </source>
</evidence>
<dbReference type="SUPFAM" id="SSF54292">
    <property type="entry name" value="2Fe-2S ferredoxin-like"/>
    <property type="match status" value="1"/>
</dbReference>
<feature type="domain" description="4Fe-4S ferredoxin-type" evidence="4">
    <location>
        <begin position="195"/>
        <end position="224"/>
    </location>
</feature>
<dbReference type="RefSeq" id="WP_123223137.1">
    <property type="nucleotide sequence ID" value="NZ_RJSF01000040.1"/>
</dbReference>
<dbReference type="InterPro" id="IPR036991">
    <property type="entry name" value="Fe_hydrogenase_ssu_sf"/>
</dbReference>
<dbReference type="OrthoDB" id="9759518at2"/>
<evidence type="ECO:0000313" key="5">
    <source>
        <dbReference type="EMBL" id="RNM13730.1"/>
    </source>
</evidence>
<reference evidence="5 6" key="1">
    <citation type="submission" date="2018-11" db="EMBL/GenBank/DDBJ databases">
        <authorList>
            <person name="Li F."/>
        </authorList>
    </citation>
    <scope>NUCLEOTIDE SEQUENCE [LARGE SCALE GENOMIC DNA]</scope>
    <source>
        <strain evidence="5 6">Gsoil 818</strain>
    </source>
</reference>
<dbReference type="InterPro" id="IPR004108">
    <property type="entry name" value="Fe_hydrogenase_lsu_C"/>
</dbReference>
<organism evidence="5 6">
    <name type="scientific">Nocardioides pocheonensis</name>
    <dbReference type="NCBI Taxonomy" id="661485"/>
    <lineage>
        <taxon>Bacteria</taxon>
        <taxon>Bacillati</taxon>
        <taxon>Actinomycetota</taxon>
        <taxon>Actinomycetes</taxon>
        <taxon>Propionibacteriales</taxon>
        <taxon>Nocardioidaceae</taxon>
        <taxon>Nocardioides</taxon>
    </lineage>
</organism>
<comment type="caution">
    <text evidence="5">The sequence shown here is derived from an EMBL/GenBank/DDBJ whole genome shotgun (WGS) entry which is preliminary data.</text>
</comment>
<keyword evidence="3" id="KW-0411">Iron-sulfur</keyword>
<evidence type="ECO:0000259" key="4">
    <source>
        <dbReference type="PROSITE" id="PS51379"/>
    </source>
</evidence>
<dbReference type="Pfam" id="PF02256">
    <property type="entry name" value="Fe_hyd_SSU"/>
    <property type="match status" value="1"/>
</dbReference>
<dbReference type="GO" id="GO:0008901">
    <property type="term" value="F:ferredoxin hydrogenase activity"/>
    <property type="evidence" value="ECO:0007669"/>
    <property type="project" value="InterPro"/>
</dbReference>
<feature type="domain" description="4Fe-4S ferredoxin-type" evidence="4">
    <location>
        <begin position="162"/>
        <end position="191"/>
    </location>
</feature>
<accession>A0A3N0GNR8</accession>
<keyword evidence="2" id="KW-0408">Iron</keyword>
<gene>
    <name evidence="5" type="ORF">EFL26_12180</name>
</gene>
<dbReference type="NCBIfam" id="TIGR02512">
    <property type="entry name" value="FeFe_hydrog_A"/>
    <property type="match status" value="1"/>
</dbReference>
<dbReference type="SMART" id="SM00902">
    <property type="entry name" value="Fe_hyd_SSU"/>
    <property type="match status" value="1"/>
</dbReference>
<dbReference type="InterPro" id="IPR003149">
    <property type="entry name" value="Fe_hydrogenase_ssu"/>
</dbReference>
<dbReference type="SUPFAM" id="SSF54862">
    <property type="entry name" value="4Fe-4S ferredoxins"/>
    <property type="match status" value="1"/>
</dbReference>
<dbReference type="Pfam" id="PF02906">
    <property type="entry name" value="Fe_hyd_lg_C"/>
    <property type="match status" value="1"/>
</dbReference>
<protein>
    <submittedName>
        <fullName evidence="5">4Fe-4S dicluster domain-containing protein</fullName>
    </submittedName>
</protein>
<dbReference type="Pfam" id="PF12838">
    <property type="entry name" value="Fer4_7"/>
    <property type="match status" value="1"/>
</dbReference>
<dbReference type="InterPro" id="IPR013352">
    <property type="entry name" value="Fe_hydrogenase_subset"/>
</dbReference>
<dbReference type="GO" id="GO:0051536">
    <property type="term" value="F:iron-sulfur cluster binding"/>
    <property type="evidence" value="ECO:0007669"/>
    <property type="project" value="UniProtKB-KW"/>
</dbReference>
<sequence>MTVTVSLVRDDRVRTGRVTVTVPENSTIKQAADLGGVDCPTFCALPEMPPGSAEPPYTSGSCGLCTVDLQLACGRTSSVCACRYRLTSAEDGAVITVHSARLDSTRDANATLLALRHRASCITCPLGSEPCELRTMLAGHDLGLERYPHPYLAPEPPDVSNPVLDVQRDNCVLCRRCERICPVGAIQFVGRGRDTSLLIDPDRCVSCGQCTQVCPAAAIVERPAIRQVREALADPDTVVTVQVAPAVRVAVGEAFGLAPGTNLIGHLCGALRRLGFDAVFDTDFAADLTIVEEAAELVDRLGTGHALPMITSCCPAWIRYVETFWPDLLPHLSTCKSPQQMLGAVTKNWWAQQVGIDPDRVVNVAVMPCTAKKLEARREEMADGPRRHVDHVLTTRELIRMLKASGLHLPDVPEETPTPMLSEGSGAGTIFGATGGVLEAAVRTVHTLVTGTELADPDVHAVRGTAGVRAATIGLGGRTVEVAVVHGLHNVPPVLQQIREGSSPYAFIEVMACPGGCVGGGGQPHGFDMAVRRQRAEGLFSTDAASPSRRSHENKEVATLRAALGDDERHRLLHTRYRATVTPHTGRL</sequence>
<dbReference type="Gene3D" id="3.30.70.20">
    <property type="match status" value="1"/>
</dbReference>
<keyword evidence="1" id="KW-0479">Metal-binding</keyword>
<dbReference type="GO" id="GO:0005506">
    <property type="term" value="F:iron ion binding"/>
    <property type="evidence" value="ECO:0007669"/>
    <property type="project" value="InterPro"/>
</dbReference>
<dbReference type="PROSITE" id="PS51379">
    <property type="entry name" value="4FE4S_FER_2"/>
    <property type="match status" value="2"/>
</dbReference>
<dbReference type="Proteomes" id="UP000279994">
    <property type="component" value="Unassembled WGS sequence"/>
</dbReference>
<dbReference type="InterPro" id="IPR050340">
    <property type="entry name" value="Cytosolic_Fe-S_CAF"/>
</dbReference>
<dbReference type="Gene3D" id="3.10.20.740">
    <property type="match status" value="1"/>
</dbReference>
<dbReference type="AlphaFoldDB" id="A0A3N0GNR8"/>
<dbReference type="InterPro" id="IPR036010">
    <property type="entry name" value="2Fe-2S_ferredoxin-like_sf"/>
</dbReference>
<name>A0A3N0GNR8_9ACTN</name>
<dbReference type="Gene3D" id="3.40.950.10">
    <property type="entry name" value="Fe-only Hydrogenase (Larger Subunit), Chain L, domain 3"/>
    <property type="match status" value="1"/>
</dbReference>
<evidence type="ECO:0000256" key="1">
    <source>
        <dbReference type="ARBA" id="ARBA00022723"/>
    </source>
</evidence>
<dbReference type="PROSITE" id="PS00198">
    <property type="entry name" value="4FE4S_FER_1"/>
    <property type="match status" value="1"/>
</dbReference>
<keyword evidence="6" id="KW-1185">Reference proteome</keyword>
<dbReference type="InterPro" id="IPR009016">
    <property type="entry name" value="Fe_hydrogenase"/>
</dbReference>
<evidence type="ECO:0000256" key="2">
    <source>
        <dbReference type="ARBA" id="ARBA00023004"/>
    </source>
</evidence>
<dbReference type="SUPFAM" id="SSF53920">
    <property type="entry name" value="Fe-only hydrogenase"/>
    <property type="match status" value="1"/>
</dbReference>
<dbReference type="EMBL" id="RJSF01000040">
    <property type="protein sequence ID" value="RNM13730.1"/>
    <property type="molecule type" value="Genomic_DNA"/>
</dbReference>
<dbReference type="PANTHER" id="PTHR11615">
    <property type="entry name" value="NITRATE, FORMATE, IRON DEHYDROGENASE"/>
    <property type="match status" value="1"/>
</dbReference>
<dbReference type="InterPro" id="IPR017900">
    <property type="entry name" value="4Fe4S_Fe_S_CS"/>
</dbReference>
<dbReference type="Gene3D" id="3.40.50.1780">
    <property type="match status" value="1"/>
</dbReference>
<evidence type="ECO:0000256" key="3">
    <source>
        <dbReference type="ARBA" id="ARBA00023014"/>
    </source>
</evidence>
<dbReference type="Gene3D" id="4.10.260.20">
    <property type="entry name" value="Iron hydrogenase, small subunit"/>
    <property type="match status" value="1"/>
</dbReference>
<proteinExistence type="predicted"/>